<accession>A0A564Y1K0</accession>
<evidence type="ECO:0000313" key="2">
    <source>
        <dbReference type="Proteomes" id="UP000321570"/>
    </source>
</evidence>
<reference evidence="1 2" key="1">
    <citation type="submission" date="2019-07" db="EMBL/GenBank/DDBJ databases">
        <authorList>
            <person name="Jastrzebski P J."/>
            <person name="Paukszto L."/>
            <person name="Jastrzebski P J."/>
        </authorList>
    </citation>
    <scope>NUCLEOTIDE SEQUENCE [LARGE SCALE GENOMIC DNA]</scope>
    <source>
        <strain evidence="1 2">WMS-il1</strain>
    </source>
</reference>
<dbReference type="AlphaFoldDB" id="A0A564Y1K0"/>
<dbReference type="EMBL" id="CABIJS010000046">
    <property type="protein sequence ID" value="VUZ41101.1"/>
    <property type="molecule type" value="Genomic_DNA"/>
</dbReference>
<proteinExistence type="predicted"/>
<sequence length="55" mass="6415">MSANSRRPYYITKGPSCCLRKERFSFATLNKPFAPLLHDPSKGESMNRNIIFIYF</sequence>
<keyword evidence="2" id="KW-1185">Reference proteome</keyword>
<gene>
    <name evidence="1" type="ORF">WMSIL1_LOCUS2002</name>
</gene>
<protein>
    <submittedName>
        <fullName evidence="1">Uncharacterized protein</fullName>
    </submittedName>
</protein>
<dbReference type="Proteomes" id="UP000321570">
    <property type="component" value="Unassembled WGS sequence"/>
</dbReference>
<evidence type="ECO:0000313" key="1">
    <source>
        <dbReference type="EMBL" id="VUZ41101.1"/>
    </source>
</evidence>
<name>A0A564Y1K0_HYMDI</name>
<organism evidence="1 2">
    <name type="scientific">Hymenolepis diminuta</name>
    <name type="common">Rat tapeworm</name>
    <dbReference type="NCBI Taxonomy" id="6216"/>
    <lineage>
        <taxon>Eukaryota</taxon>
        <taxon>Metazoa</taxon>
        <taxon>Spiralia</taxon>
        <taxon>Lophotrochozoa</taxon>
        <taxon>Platyhelminthes</taxon>
        <taxon>Cestoda</taxon>
        <taxon>Eucestoda</taxon>
        <taxon>Cyclophyllidea</taxon>
        <taxon>Hymenolepididae</taxon>
        <taxon>Hymenolepis</taxon>
    </lineage>
</organism>